<proteinExistence type="inferred from homology"/>
<dbReference type="HAMAP" id="MF_00181">
    <property type="entry name" value="Cytosol_peptidase_M17"/>
    <property type="match status" value="1"/>
</dbReference>
<dbReference type="InterPro" id="IPR000819">
    <property type="entry name" value="Peptidase_M17_C"/>
</dbReference>
<evidence type="ECO:0000256" key="4">
    <source>
        <dbReference type="ARBA" id="ARBA00022438"/>
    </source>
</evidence>
<dbReference type="RefSeq" id="WP_067616088.1">
    <property type="nucleotide sequence ID" value="NZ_MAGO01000002.1"/>
</dbReference>
<dbReference type="EMBL" id="MAGO01000002">
    <property type="protein sequence ID" value="OCC16057.1"/>
    <property type="molecule type" value="Genomic_DNA"/>
</dbReference>
<feature type="binding site" evidence="8">
    <location>
        <position position="251"/>
    </location>
    <ligand>
        <name>Mn(2+)</name>
        <dbReference type="ChEBI" id="CHEBI:29035"/>
        <label>2</label>
    </ligand>
</feature>
<keyword evidence="11" id="KW-1185">Reference proteome</keyword>
<evidence type="ECO:0000256" key="6">
    <source>
        <dbReference type="ARBA" id="ARBA00022801"/>
    </source>
</evidence>
<dbReference type="PRINTS" id="PR00481">
    <property type="entry name" value="LAMNOPPTDASE"/>
</dbReference>
<evidence type="ECO:0000256" key="8">
    <source>
        <dbReference type="HAMAP-Rule" id="MF_00181"/>
    </source>
</evidence>
<comment type="subcellular location">
    <subcellularLocation>
        <location evidence="8">Cytoplasm</location>
    </subcellularLocation>
</comment>
<dbReference type="Gene3D" id="3.40.220.10">
    <property type="entry name" value="Leucine Aminopeptidase, subunit E, domain 1"/>
    <property type="match status" value="1"/>
</dbReference>
<accession>A0A1B9F7Z3</accession>
<dbReference type="EC" id="3.4.11.1" evidence="8"/>
<comment type="similarity">
    <text evidence="3 8">Belongs to the peptidase M17 family.</text>
</comment>
<dbReference type="PROSITE" id="PS00631">
    <property type="entry name" value="CYTOSOL_AP"/>
    <property type="match status" value="1"/>
</dbReference>
<dbReference type="PANTHER" id="PTHR11963">
    <property type="entry name" value="LEUCINE AMINOPEPTIDASE-RELATED"/>
    <property type="match status" value="1"/>
</dbReference>
<dbReference type="SUPFAM" id="SSF53187">
    <property type="entry name" value="Zn-dependent exopeptidases"/>
    <property type="match status" value="1"/>
</dbReference>
<name>A0A1B9F7Z3_9BACT</name>
<dbReference type="PANTHER" id="PTHR11963:SF23">
    <property type="entry name" value="CYTOSOL AMINOPEPTIDASE"/>
    <property type="match status" value="1"/>
</dbReference>
<evidence type="ECO:0000256" key="5">
    <source>
        <dbReference type="ARBA" id="ARBA00022670"/>
    </source>
</evidence>
<keyword evidence="8" id="KW-0479">Metal-binding</keyword>
<feature type="binding site" evidence="8">
    <location>
        <position position="256"/>
    </location>
    <ligand>
        <name>Mn(2+)</name>
        <dbReference type="ChEBI" id="CHEBI:29035"/>
        <label>2</label>
    </ligand>
</feature>
<dbReference type="InterPro" id="IPR011356">
    <property type="entry name" value="Leucine_aapep/pepB"/>
</dbReference>
<feature type="binding site" evidence="8">
    <location>
        <position position="335"/>
    </location>
    <ligand>
        <name>Mn(2+)</name>
        <dbReference type="ChEBI" id="CHEBI:29035"/>
        <label>1</label>
    </ligand>
</feature>
<dbReference type="CDD" id="cd00433">
    <property type="entry name" value="Peptidase_M17"/>
    <property type="match status" value="1"/>
</dbReference>
<evidence type="ECO:0000313" key="11">
    <source>
        <dbReference type="Proteomes" id="UP000093080"/>
    </source>
</evidence>
<dbReference type="GO" id="GO:0030145">
    <property type="term" value="F:manganese ion binding"/>
    <property type="evidence" value="ECO:0007669"/>
    <property type="project" value="UniProtKB-UniRule"/>
</dbReference>
<reference evidence="10 11" key="1">
    <citation type="submission" date="2016-06" db="EMBL/GenBank/DDBJ databases">
        <title>Respiratory ammonification of nitrate coupled to the oxidation of elemental sulfur in deep-sea autotrophic thermophilic bacteria.</title>
        <authorList>
            <person name="Slobodkina G.B."/>
            <person name="Mardanov A.V."/>
            <person name="Ravin N.V."/>
            <person name="Frolova A.A."/>
            <person name="Viryasiv M.B."/>
            <person name="Chernyh N.A."/>
            <person name="Bonch-Osmolovskaya E.A."/>
            <person name="Slobodkin A.I."/>
        </authorList>
    </citation>
    <scope>NUCLEOTIDE SEQUENCE [LARGE SCALE GENOMIC DNA]</scope>
    <source>
        <strain evidence="10 11">S69</strain>
    </source>
</reference>
<dbReference type="OrthoDB" id="9809354at2"/>
<dbReference type="PATRIC" id="fig|1156395.6.peg.528"/>
<dbReference type="GO" id="GO:0006508">
    <property type="term" value="P:proteolysis"/>
    <property type="evidence" value="ECO:0007669"/>
    <property type="project" value="UniProtKB-KW"/>
</dbReference>
<comment type="function">
    <text evidence="8">Presumably involved in the processing and regular turnover of intracellular proteins. Catalyzes the removal of unsubstituted N-terminal amino acids from various peptides.</text>
</comment>
<evidence type="ECO:0000259" key="9">
    <source>
        <dbReference type="PROSITE" id="PS00631"/>
    </source>
</evidence>
<feature type="binding site" evidence="8">
    <location>
        <position position="335"/>
    </location>
    <ligand>
        <name>Mn(2+)</name>
        <dbReference type="ChEBI" id="CHEBI:29035"/>
        <label>2</label>
    </ligand>
</feature>
<dbReference type="GO" id="GO:0070006">
    <property type="term" value="F:metalloaminopeptidase activity"/>
    <property type="evidence" value="ECO:0007669"/>
    <property type="project" value="InterPro"/>
</dbReference>
<dbReference type="InterPro" id="IPR043472">
    <property type="entry name" value="Macro_dom-like"/>
</dbReference>
<keyword evidence="8" id="KW-0963">Cytoplasm</keyword>
<comment type="catalytic activity">
    <reaction evidence="2 8">
        <text>Release of an N-terminal amino acid, preferentially leucine, but not glutamic or aspartic acids.</text>
        <dbReference type="EC" id="3.4.11.10"/>
    </reaction>
</comment>
<feature type="binding site" evidence="8">
    <location>
        <position position="256"/>
    </location>
    <ligand>
        <name>Mn(2+)</name>
        <dbReference type="ChEBI" id="CHEBI:29035"/>
        <label>1</label>
    </ligand>
</feature>
<feature type="binding site" evidence="8">
    <location>
        <position position="333"/>
    </location>
    <ligand>
        <name>Mn(2+)</name>
        <dbReference type="ChEBI" id="CHEBI:29035"/>
        <label>1</label>
    </ligand>
</feature>
<organism evidence="10 11">
    <name type="scientific">Dissulfuribacter thermophilus</name>
    <dbReference type="NCBI Taxonomy" id="1156395"/>
    <lineage>
        <taxon>Bacteria</taxon>
        <taxon>Pseudomonadati</taxon>
        <taxon>Thermodesulfobacteriota</taxon>
        <taxon>Dissulfuribacteria</taxon>
        <taxon>Dissulfuribacterales</taxon>
        <taxon>Dissulfuribacteraceae</taxon>
        <taxon>Dissulfuribacter</taxon>
    </lineage>
</organism>
<gene>
    <name evidence="8" type="primary">pepA</name>
    <name evidence="10" type="ORF">DBT_0519</name>
</gene>
<feature type="active site" evidence="8">
    <location>
        <position position="337"/>
    </location>
</feature>
<sequence>MANPIFEIIDAYQPVNGDLLIFPFLNKDTPLFDEGTVGTIPVPIDPPTEPGGSKTIYVGPLKGEKCVVRTVRIDKKFIPLSEALKQKVADHLKIAQDEGLNRIIIVLKSSESIDLVKSCMEGTILGGYKFDRYLSEKKDPVTVNCLYDGKLNKTEREEIALYQKLYTWVNTARDMLNEPPSVINPVSLAQRFQELGKQAGLKVTVWDEKKIKKEKMGALLAVGQGSSSPPRLVIGEHKVRSAKGHLILVGKGVTFDTGGYCLKPADAQIGMKYDMAGAAACFCAACAISQAKLPINVTVITPLCENAISSTAYKTTDIIVTRSGKSVQVDNTDAEGRLILADALDLASEKRPDWLVDVATLTGACVVALGEDIAGIMGQSRELLDLIREIGNSEGELFWELPLHLPYSEQLKTESADIKNIGSRWGGSITGALFLKEFVPDDIPWVHADIAGPAVKEEPLGHLGKGAKGFGVKTLFSLARRLSGKK</sequence>
<evidence type="ECO:0000256" key="3">
    <source>
        <dbReference type="ARBA" id="ARBA00009528"/>
    </source>
</evidence>
<comment type="catalytic activity">
    <reaction evidence="1 8">
        <text>Release of an N-terminal amino acid, Xaa-|-Yaa-, in which Xaa is preferably Leu, but may be other amino acids including Pro although not Arg or Lys, and Yaa may be Pro. Amino acid amides and methyl esters are also readily hydrolyzed, but rates on arylamides are exceedingly low.</text>
        <dbReference type="EC" id="3.4.11.1"/>
    </reaction>
</comment>
<dbReference type="Gene3D" id="3.40.630.10">
    <property type="entry name" value="Zn peptidases"/>
    <property type="match status" value="1"/>
</dbReference>
<evidence type="ECO:0000256" key="1">
    <source>
        <dbReference type="ARBA" id="ARBA00000135"/>
    </source>
</evidence>
<keyword evidence="5 8" id="KW-0645">Protease</keyword>
<feature type="active site" evidence="8">
    <location>
        <position position="263"/>
    </location>
</feature>
<dbReference type="Proteomes" id="UP000093080">
    <property type="component" value="Unassembled WGS sequence"/>
</dbReference>
<comment type="cofactor">
    <cofactor evidence="8">
        <name>Mn(2+)</name>
        <dbReference type="ChEBI" id="CHEBI:29035"/>
    </cofactor>
    <text evidence="8">Binds 2 manganese ions per subunit.</text>
</comment>
<dbReference type="Pfam" id="PF00883">
    <property type="entry name" value="Peptidase_M17"/>
    <property type="match status" value="1"/>
</dbReference>
<dbReference type="STRING" id="1156395.DBT_0519"/>
<protein>
    <recommendedName>
        <fullName evidence="8">Probable cytosol aminopeptidase</fullName>
        <ecNumber evidence="8">3.4.11.1</ecNumber>
    </recommendedName>
    <alternativeName>
        <fullName evidence="8">Leucine aminopeptidase</fullName>
        <shortName evidence="8">LAP</shortName>
        <ecNumber evidence="8">3.4.11.10</ecNumber>
    </alternativeName>
    <alternativeName>
        <fullName evidence="8">Leucyl aminopeptidase</fullName>
    </alternativeName>
</protein>
<evidence type="ECO:0000256" key="2">
    <source>
        <dbReference type="ARBA" id="ARBA00000967"/>
    </source>
</evidence>
<evidence type="ECO:0000313" key="10">
    <source>
        <dbReference type="EMBL" id="OCC16057.1"/>
    </source>
</evidence>
<keyword evidence="6 8" id="KW-0378">Hydrolase</keyword>
<keyword evidence="4 8" id="KW-0031">Aminopeptidase</keyword>
<dbReference type="InterPro" id="IPR023042">
    <property type="entry name" value="Peptidase_M17_leu_NH2_pept"/>
</dbReference>
<dbReference type="SUPFAM" id="SSF52949">
    <property type="entry name" value="Macro domain-like"/>
    <property type="match status" value="1"/>
</dbReference>
<feature type="binding site" evidence="8">
    <location>
        <position position="274"/>
    </location>
    <ligand>
        <name>Mn(2+)</name>
        <dbReference type="ChEBI" id="CHEBI:29035"/>
        <label>2</label>
    </ligand>
</feature>
<feature type="domain" description="Cytosol aminopeptidase" evidence="9">
    <location>
        <begin position="331"/>
        <end position="338"/>
    </location>
</feature>
<comment type="caution">
    <text evidence="10">The sequence shown here is derived from an EMBL/GenBank/DDBJ whole genome shotgun (WGS) entry which is preliminary data.</text>
</comment>
<dbReference type="EC" id="3.4.11.10" evidence="8"/>
<dbReference type="AlphaFoldDB" id="A0A1B9F7Z3"/>
<dbReference type="GO" id="GO:0005737">
    <property type="term" value="C:cytoplasm"/>
    <property type="evidence" value="ECO:0007669"/>
    <property type="project" value="UniProtKB-SubCell"/>
</dbReference>
<evidence type="ECO:0000256" key="7">
    <source>
        <dbReference type="ARBA" id="ARBA00023211"/>
    </source>
</evidence>
<keyword evidence="7 8" id="KW-0464">Manganese</keyword>